<keyword evidence="2" id="KW-1185">Reference proteome</keyword>
<protein>
    <submittedName>
        <fullName evidence="1">Uncharacterized protein</fullName>
    </submittedName>
</protein>
<organism evidence="1 2">
    <name type="scientific">Brachionus plicatilis</name>
    <name type="common">Marine rotifer</name>
    <name type="synonym">Brachionus muelleri</name>
    <dbReference type="NCBI Taxonomy" id="10195"/>
    <lineage>
        <taxon>Eukaryota</taxon>
        <taxon>Metazoa</taxon>
        <taxon>Spiralia</taxon>
        <taxon>Gnathifera</taxon>
        <taxon>Rotifera</taxon>
        <taxon>Eurotatoria</taxon>
        <taxon>Monogononta</taxon>
        <taxon>Pseudotrocha</taxon>
        <taxon>Ploima</taxon>
        <taxon>Brachionidae</taxon>
        <taxon>Brachionus</taxon>
    </lineage>
</organism>
<accession>A0A3M7PWB0</accession>
<evidence type="ECO:0000313" key="1">
    <source>
        <dbReference type="EMBL" id="RNA03350.1"/>
    </source>
</evidence>
<dbReference type="Proteomes" id="UP000276133">
    <property type="component" value="Unassembled WGS sequence"/>
</dbReference>
<dbReference type="AlphaFoldDB" id="A0A3M7PWB0"/>
<dbReference type="EMBL" id="REGN01008530">
    <property type="protein sequence ID" value="RNA03350.1"/>
    <property type="molecule type" value="Genomic_DNA"/>
</dbReference>
<comment type="caution">
    <text evidence="1">The sequence shown here is derived from an EMBL/GenBank/DDBJ whole genome shotgun (WGS) entry which is preliminary data.</text>
</comment>
<name>A0A3M7PWB0_BRAPC</name>
<gene>
    <name evidence="1" type="ORF">BpHYR1_018976</name>
</gene>
<sequence length="106" mass="12569">MASLRIGTNEVQQDVFVAVDLQNDCLIGFDYMQKVLGTRDKLKEIYSSLSGEEVKKDRKNRVVNQVQFFQEELKNMDSFYLKTRIHIFPFGERTFCNFKMYQINKL</sequence>
<reference evidence="1 2" key="1">
    <citation type="journal article" date="2018" name="Sci. Rep.">
        <title>Genomic signatures of local adaptation to the degree of environmental predictability in rotifers.</title>
        <authorList>
            <person name="Franch-Gras L."/>
            <person name="Hahn C."/>
            <person name="Garcia-Roger E.M."/>
            <person name="Carmona M.J."/>
            <person name="Serra M."/>
            <person name="Gomez A."/>
        </authorList>
    </citation>
    <scope>NUCLEOTIDE SEQUENCE [LARGE SCALE GENOMIC DNA]</scope>
    <source>
        <strain evidence="1">HYR1</strain>
    </source>
</reference>
<proteinExistence type="predicted"/>
<evidence type="ECO:0000313" key="2">
    <source>
        <dbReference type="Proteomes" id="UP000276133"/>
    </source>
</evidence>
<dbReference type="OrthoDB" id="10161889at2759"/>